<dbReference type="Proteomes" id="UP000094828">
    <property type="component" value="Unassembled WGS sequence"/>
</dbReference>
<reference evidence="1 2" key="1">
    <citation type="submission" date="2016-05" db="EMBL/GenBank/DDBJ databases">
        <title>Genomic and physiological characterization of Planctopirus sp. isolated from fresh water lake.</title>
        <authorList>
            <person name="Subhash Y."/>
            <person name="Ramana C."/>
        </authorList>
    </citation>
    <scope>NUCLEOTIDE SEQUENCE [LARGE SCALE GENOMIC DNA]</scope>
    <source>
        <strain evidence="1 2">JC280</strain>
    </source>
</reference>
<dbReference type="STRING" id="1841610.A6X21_06655"/>
<dbReference type="EMBL" id="LYDR01000116">
    <property type="protein sequence ID" value="ODA30013.1"/>
    <property type="molecule type" value="Genomic_DNA"/>
</dbReference>
<evidence type="ECO:0000313" key="1">
    <source>
        <dbReference type="EMBL" id="ODA30013.1"/>
    </source>
</evidence>
<dbReference type="AlphaFoldDB" id="A0A1C3E9V4"/>
<evidence type="ECO:0000313" key="2">
    <source>
        <dbReference type="Proteomes" id="UP000094828"/>
    </source>
</evidence>
<name>A0A1C3E9V4_9PLAN</name>
<comment type="caution">
    <text evidence="1">The sequence shown here is derived from an EMBL/GenBank/DDBJ whole genome shotgun (WGS) entry which is preliminary data.</text>
</comment>
<gene>
    <name evidence="1" type="ORF">A6X21_06655</name>
</gene>
<protein>
    <submittedName>
        <fullName evidence="1">Uncharacterized protein</fullName>
    </submittedName>
</protein>
<dbReference type="RefSeq" id="WP_068848934.1">
    <property type="nucleotide sequence ID" value="NZ_LYDR01000116.1"/>
</dbReference>
<keyword evidence="2" id="KW-1185">Reference proteome</keyword>
<dbReference type="OrthoDB" id="214001at2"/>
<accession>A0A1C3E9V4</accession>
<sequence length="130" mass="14063">MPAPALTDLVSTDLHLMFRDWGQPAQLLAVLETSPHEPPSRTWLTSHDVPLIVLPDHTLARQPASSLQGTLSAATQETRFFVRASTWPLLPTGALLELSTPQGSWAVTHVHPLPDSELLVISAHALSPAD</sequence>
<organism evidence="1 2">
    <name type="scientific">Planctopirus hydrillae</name>
    <dbReference type="NCBI Taxonomy" id="1841610"/>
    <lineage>
        <taxon>Bacteria</taxon>
        <taxon>Pseudomonadati</taxon>
        <taxon>Planctomycetota</taxon>
        <taxon>Planctomycetia</taxon>
        <taxon>Planctomycetales</taxon>
        <taxon>Planctomycetaceae</taxon>
        <taxon>Planctopirus</taxon>
    </lineage>
</organism>
<proteinExistence type="predicted"/>